<dbReference type="EMBL" id="BJYZ01000042">
    <property type="protein sequence ID" value="GEO42494.1"/>
    <property type="molecule type" value="Genomic_DNA"/>
</dbReference>
<sequence length="391" mass="40611">MQRALIIGGIGVAFLGAAHILTSVDRADPPDVLSLTTPIQTNTATANKAPPTIQPKPDPFRHGAPAMPPSLETAPQIPAASRLPVSPMPTVPMPTFDVVRVNPQGNAVIAGRAEPHALVTVLDGGRPIGRTTADQRGEWVLLPEDSLAPGGRQLSLSSQRADADEAEQSRDVVVLVVPEPAKDVAGQPASDRSGALALAVPRDGSTDGGNAPALLQAPPAAGKRIASSGNSIPALGAAPLPPGGVTVDVVDYGADGRAGIGGRAPPNARIQVYLDNVLIGHSVSDAEGRWGLTPDQPVRPGRYTLRADHVSGGGRVSARAEIPFQMADQAAQNLPTGQNIVVQPGASLWRIARRTYGDGVRFSVIYEANQSQIRDPDLIYPGQIFTVPQVN</sequence>
<organism evidence="3 4">
    <name type="scientific">Skermanella aerolata</name>
    <dbReference type="NCBI Taxonomy" id="393310"/>
    <lineage>
        <taxon>Bacteria</taxon>
        <taxon>Pseudomonadati</taxon>
        <taxon>Pseudomonadota</taxon>
        <taxon>Alphaproteobacteria</taxon>
        <taxon>Rhodospirillales</taxon>
        <taxon>Azospirillaceae</taxon>
        <taxon>Skermanella</taxon>
    </lineage>
</organism>
<evidence type="ECO:0000313" key="4">
    <source>
        <dbReference type="Proteomes" id="UP000321523"/>
    </source>
</evidence>
<keyword evidence="4" id="KW-1185">Reference proteome</keyword>
<feature type="domain" description="LysM" evidence="2">
    <location>
        <begin position="338"/>
        <end position="387"/>
    </location>
</feature>
<comment type="caution">
    <text evidence="3">The sequence shown here is derived from an EMBL/GenBank/DDBJ whole genome shotgun (WGS) entry which is preliminary data.</text>
</comment>
<dbReference type="Proteomes" id="UP000321523">
    <property type="component" value="Unassembled WGS sequence"/>
</dbReference>
<dbReference type="InterPro" id="IPR018392">
    <property type="entry name" value="LysM"/>
</dbReference>
<name>A0A512E195_9PROT</name>
<dbReference type="PANTHER" id="PTHR34700">
    <property type="entry name" value="POTASSIUM BINDING PROTEIN KBP"/>
    <property type="match status" value="1"/>
</dbReference>
<dbReference type="PANTHER" id="PTHR34700:SF4">
    <property type="entry name" value="PHAGE-LIKE ELEMENT PBSX PROTEIN XKDP"/>
    <property type="match status" value="1"/>
</dbReference>
<dbReference type="Pfam" id="PF01476">
    <property type="entry name" value="LysM"/>
    <property type="match status" value="1"/>
</dbReference>
<gene>
    <name evidence="3" type="ORF">SAE02_66420</name>
</gene>
<dbReference type="SMART" id="SM00257">
    <property type="entry name" value="LysM"/>
    <property type="match status" value="1"/>
</dbReference>
<dbReference type="SUPFAM" id="SSF54106">
    <property type="entry name" value="LysM domain"/>
    <property type="match status" value="1"/>
</dbReference>
<feature type="region of interest" description="Disordered" evidence="1">
    <location>
        <begin position="146"/>
        <end position="167"/>
    </location>
</feature>
<dbReference type="AlphaFoldDB" id="A0A512E195"/>
<proteinExistence type="predicted"/>
<evidence type="ECO:0000313" key="3">
    <source>
        <dbReference type="EMBL" id="GEO42494.1"/>
    </source>
</evidence>
<dbReference type="OrthoDB" id="370541at2"/>
<dbReference type="InterPro" id="IPR052196">
    <property type="entry name" value="Bact_Kbp"/>
</dbReference>
<reference evidence="3 4" key="1">
    <citation type="submission" date="2019-07" db="EMBL/GenBank/DDBJ databases">
        <title>Whole genome shotgun sequence of Skermanella aerolata NBRC 106429.</title>
        <authorList>
            <person name="Hosoyama A."/>
            <person name="Uohara A."/>
            <person name="Ohji S."/>
            <person name="Ichikawa N."/>
        </authorList>
    </citation>
    <scope>NUCLEOTIDE SEQUENCE [LARGE SCALE GENOMIC DNA]</scope>
    <source>
        <strain evidence="3 4">NBRC 106429</strain>
    </source>
</reference>
<evidence type="ECO:0000259" key="2">
    <source>
        <dbReference type="PROSITE" id="PS51782"/>
    </source>
</evidence>
<dbReference type="RefSeq" id="WP_052832557.1">
    <property type="nucleotide sequence ID" value="NZ_BJYZ01000042.1"/>
</dbReference>
<accession>A0A512E195</accession>
<dbReference type="InterPro" id="IPR013783">
    <property type="entry name" value="Ig-like_fold"/>
</dbReference>
<protein>
    <submittedName>
        <fullName evidence="3">Peptidoglycan-binding protein LysM</fullName>
    </submittedName>
</protein>
<dbReference type="InterPro" id="IPR036779">
    <property type="entry name" value="LysM_dom_sf"/>
</dbReference>
<dbReference type="Gene3D" id="2.60.40.10">
    <property type="entry name" value="Immunoglobulins"/>
    <property type="match status" value="1"/>
</dbReference>
<dbReference type="CDD" id="cd00118">
    <property type="entry name" value="LysM"/>
    <property type="match status" value="1"/>
</dbReference>
<dbReference type="Gene3D" id="3.10.350.10">
    <property type="entry name" value="LysM domain"/>
    <property type="match status" value="1"/>
</dbReference>
<evidence type="ECO:0000256" key="1">
    <source>
        <dbReference type="SAM" id="MobiDB-lite"/>
    </source>
</evidence>
<dbReference type="PROSITE" id="PS51782">
    <property type="entry name" value="LYSM"/>
    <property type="match status" value="1"/>
</dbReference>